<evidence type="ECO:0000256" key="1">
    <source>
        <dbReference type="ARBA" id="ARBA00001936"/>
    </source>
</evidence>
<dbReference type="CDD" id="cd00033">
    <property type="entry name" value="CCP"/>
    <property type="match status" value="3"/>
</dbReference>
<keyword evidence="11" id="KW-0378">Hydrolase</keyword>
<evidence type="ECO:0000256" key="17">
    <source>
        <dbReference type="PIRSR" id="PIRSR001154-1"/>
    </source>
</evidence>
<evidence type="ECO:0000259" key="20">
    <source>
        <dbReference type="PROSITE" id="PS50240"/>
    </source>
</evidence>
<comment type="caution">
    <text evidence="18">Lacks conserved residue(s) required for the propagation of feature annotation.</text>
</comment>
<reference evidence="22" key="2">
    <citation type="submission" date="2025-09" db="UniProtKB">
        <authorList>
            <consortium name="Ensembl"/>
        </authorList>
    </citation>
    <scope>IDENTIFICATION</scope>
</reference>
<dbReference type="Gene3D" id="3.40.50.410">
    <property type="entry name" value="von Willebrand factor, type A domain"/>
    <property type="match status" value="1"/>
</dbReference>
<dbReference type="PROSITE" id="PS50240">
    <property type="entry name" value="TRYPSIN_DOM"/>
    <property type="match status" value="1"/>
</dbReference>
<accession>A0A3B3D5N6</accession>
<dbReference type="GeneTree" id="ENSGT00940000165141"/>
<feature type="active site" description="Charge relay system" evidence="17">
    <location>
        <position position="615"/>
    </location>
</feature>
<dbReference type="PIRSF" id="PIRSF001154">
    <property type="entry name" value="Compl_C2_B"/>
    <property type="match status" value="1"/>
</dbReference>
<feature type="domain" description="Peptidase S1" evidence="20">
    <location>
        <begin position="502"/>
        <end position="792"/>
    </location>
</feature>
<evidence type="ECO:0000256" key="16">
    <source>
        <dbReference type="ARBA" id="ARBA00029636"/>
    </source>
</evidence>
<evidence type="ECO:0000256" key="3">
    <source>
        <dbReference type="ARBA" id="ARBA00004241"/>
    </source>
</evidence>
<feature type="domain" description="Sushi" evidence="21">
    <location>
        <begin position="194"/>
        <end position="251"/>
    </location>
</feature>
<dbReference type="Gene3D" id="2.40.10.10">
    <property type="entry name" value="Trypsin-like serine proteases"/>
    <property type="match status" value="2"/>
</dbReference>
<dbReference type="Ensembl" id="ENSOMET00000007175.1">
    <property type="protein sequence ID" value="ENSOMEP00000025413.1"/>
    <property type="gene ID" value="ENSOMEG00000006623.1"/>
</dbReference>
<dbReference type="GO" id="GO:0004252">
    <property type="term" value="F:serine-type endopeptidase activity"/>
    <property type="evidence" value="ECO:0007669"/>
    <property type="project" value="InterPro"/>
</dbReference>
<dbReference type="GO" id="GO:0070062">
    <property type="term" value="C:extracellular exosome"/>
    <property type="evidence" value="ECO:0007669"/>
    <property type="project" value="TreeGrafter"/>
</dbReference>
<feature type="disulfide bond" evidence="18">
    <location>
        <begin position="162"/>
        <end position="189"/>
    </location>
</feature>
<protein>
    <recommendedName>
        <fullName evidence="16">C3/C5 convertase</fullName>
    </recommendedName>
</protein>
<dbReference type="KEGG" id="oml:112136450"/>
<feature type="domain" description="VWFA" evidence="19">
    <location>
        <begin position="302"/>
        <end position="502"/>
    </location>
</feature>
<comment type="cofactor">
    <cofactor evidence="1">
        <name>Mn(2+)</name>
        <dbReference type="ChEBI" id="CHEBI:29035"/>
    </cofactor>
</comment>
<evidence type="ECO:0000256" key="4">
    <source>
        <dbReference type="ARBA" id="ARBA00004613"/>
    </source>
</evidence>
<dbReference type="RefSeq" id="XP_024113924.2">
    <property type="nucleotide sequence ID" value="XM_024258156.2"/>
</dbReference>
<feature type="domain" description="Sushi" evidence="21">
    <location>
        <begin position="132"/>
        <end position="191"/>
    </location>
</feature>
<keyword evidence="23" id="KW-1185">Reference proteome</keyword>
<evidence type="ECO:0000256" key="11">
    <source>
        <dbReference type="ARBA" id="ARBA00022801"/>
    </source>
</evidence>
<feature type="active site" description="Charge relay system" evidence="17">
    <location>
        <position position="734"/>
    </location>
</feature>
<dbReference type="InterPro" id="IPR018114">
    <property type="entry name" value="TRYPSIN_HIS"/>
</dbReference>
<comment type="cofactor">
    <cofactor evidence="2">
        <name>Mg(2+)</name>
        <dbReference type="ChEBI" id="CHEBI:18420"/>
    </cofactor>
</comment>
<dbReference type="PaxDb" id="30732-ENSOMEP00000025413"/>
<dbReference type="PRINTS" id="PR00722">
    <property type="entry name" value="CHYMOTRYPSIN"/>
</dbReference>
<dbReference type="OrthoDB" id="6127264at2759"/>
<dbReference type="OMA" id="YTKPWHV"/>
<feature type="active site" description="Charge relay system" evidence="17">
    <location>
        <position position="564"/>
    </location>
</feature>
<keyword evidence="8" id="KW-0645">Protease</keyword>
<dbReference type="CDD" id="cd00190">
    <property type="entry name" value="Tryp_SPc"/>
    <property type="match status" value="1"/>
</dbReference>
<dbReference type="GO" id="GO:0006956">
    <property type="term" value="P:complement activation"/>
    <property type="evidence" value="ECO:0007669"/>
    <property type="project" value="InterPro"/>
</dbReference>
<dbReference type="InterPro" id="IPR011360">
    <property type="entry name" value="Compl_C2_B"/>
</dbReference>
<dbReference type="InterPro" id="IPR001254">
    <property type="entry name" value="Trypsin_dom"/>
</dbReference>
<dbReference type="Proteomes" id="UP000261560">
    <property type="component" value="Unplaced"/>
</dbReference>
<dbReference type="PROSITE" id="PS50923">
    <property type="entry name" value="SUSHI"/>
    <property type="match status" value="2"/>
</dbReference>
<dbReference type="PANTHER" id="PTHR46393:SF8">
    <property type="entry name" value="COMPLEMENT C2"/>
    <property type="match status" value="1"/>
</dbReference>
<keyword evidence="7 18" id="KW-0768">Sushi</keyword>
<proteinExistence type="predicted"/>
<keyword evidence="12" id="KW-0720">Serine protease</keyword>
<evidence type="ECO:0000259" key="21">
    <source>
        <dbReference type="PROSITE" id="PS50923"/>
    </source>
</evidence>
<dbReference type="PANTHER" id="PTHR46393">
    <property type="entry name" value="SUSHI DOMAIN-CONTAINING PROTEIN"/>
    <property type="match status" value="1"/>
</dbReference>
<dbReference type="STRING" id="30732.ENSOMEP00000025413"/>
<keyword evidence="13" id="KW-0391">Immunity</keyword>
<dbReference type="GO" id="GO:0009986">
    <property type="term" value="C:cell surface"/>
    <property type="evidence" value="ECO:0007669"/>
    <property type="project" value="UniProtKB-SubCell"/>
</dbReference>
<dbReference type="InterPro" id="IPR009003">
    <property type="entry name" value="Peptidase_S1_PA"/>
</dbReference>
<dbReference type="SMART" id="SM00020">
    <property type="entry name" value="Tryp_SPc"/>
    <property type="match status" value="1"/>
</dbReference>
<organism evidence="22 23">
    <name type="scientific">Oryzias melastigma</name>
    <name type="common">Marine medaka</name>
    <dbReference type="NCBI Taxonomy" id="30732"/>
    <lineage>
        <taxon>Eukaryota</taxon>
        <taxon>Metazoa</taxon>
        <taxon>Chordata</taxon>
        <taxon>Craniata</taxon>
        <taxon>Vertebrata</taxon>
        <taxon>Euteleostomi</taxon>
        <taxon>Actinopterygii</taxon>
        <taxon>Neopterygii</taxon>
        <taxon>Teleostei</taxon>
        <taxon>Neoteleostei</taxon>
        <taxon>Acanthomorphata</taxon>
        <taxon>Ovalentaria</taxon>
        <taxon>Atherinomorphae</taxon>
        <taxon>Beloniformes</taxon>
        <taxon>Adrianichthyidae</taxon>
        <taxon>Oryziinae</taxon>
        <taxon>Oryzias</taxon>
    </lineage>
</organism>
<keyword evidence="6" id="KW-0399">Innate immunity</keyword>
<dbReference type="GeneID" id="112136450"/>
<dbReference type="PROSITE" id="PS50234">
    <property type="entry name" value="VWFA"/>
    <property type="match status" value="1"/>
</dbReference>
<evidence type="ECO:0000256" key="14">
    <source>
        <dbReference type="ARBA" id="ARBA00023157"/>
    </source>
</evidence>
<dbReference type="InterPro" id="IPR035976">
    <property type="entry name" value="Sushi/SCR/CCP_sf"/>
</dbReference>
<evidence type="ECO:0000256" key="2">
    <source>
        <dbReference type="ARBA" id="ARBA00001946"/>
    </source>
</evidence>
<dbReference type="GO" id="GO:0045087">
    <property type="term" value="P:innate immune response"/>
    <property type="evidence" value="ECO:0007669"/>
    <property type="project" value="UniProtKB-KW"/>
</dbReference>
<keyword evidence="14 18" id="KW-1015">Disulfide bond</keyword>
<dbReference type="SUPFAM" id="SSF57535">
    <property type="entry name" value="Complement control module/SCR domain"/>
    <property type="match status" value="3"/>
</dbReference>
<evidence type="ECO:0000313" key="22">
    <source>
        <dbReference type="Ensembl" id="ENSOMEP00000025413.1"/>
    </source>
</evidence>
<dbReference type="SUPFAM" id="SSF53300">
    <property type="entry name" value="vWA-like"/>
    <property type="match status" value="1"/>
</dbReference>
<dbReference type="GO" id="GO:0009617">
    <property type="term" value="P:response to bacterium"/>
    <property type="evidence" value="ECO:0007669"/>
    <property type="project" value="TreeGrafter"/>
</dbReference>
<evidence type="ECO:0000256" key="6">
    <source>
        <dbReference type="ARBA" id="ARBA00022588"/>
    </source>
</evidence>
<dbReference type="InterPro" id="IPR001314">
    <property type="entry name" value="Peptidase_S1A"/>
</dbReference>
<name>A0A3B3D5N6_ORYME</name>
<dbReference type="SUPFAM" id="SSF50494">
    <property type="entry name" value="Trypsin-like serine proteases"/>
    <property type="match status" value="1"/>
</dbReference>
<dbReference type="InterPro" id="IPR043504">
    <property type="entry name" value="Peptidase_S1_PA_chymotrypsin"/>
</dbReference>
<keyword evidence="9" id="KW-0732">Signal</keyword>
<evidence type="ECO:0000256" key="7">
    <source>
        <dbReference type="ARBA" id="ARBA00022659"/>
    </source>
</evidence>
<evidence type="ECO:0000256" key="5">
    <source>
        <dbReference type="ARBA" id="ARBA00022525"/>
    </source>
</evidence>
<evidence type="ECO:0000256" key="12">
    <source>
        <dbReference type="ARBA" id="ARBA00022825"/>
    </source>
</evidence>
<dbReference type="Pfam" id="PF00089">
    <property type="entry name" value="Trypsin"/>
    <property type="match status" value="1"/>
</dbReference>
<feature type="disulfide bond" evidence="18">
    <location>
        <begin position="222"/>
        <end position="249"/>
    </location>
</feature>
<evidence type="ECO:0000256" key="13">
    <source>
        <dbReference type="ARBA" id="ARBA00022859"/>
    </source>
</evidence>
<dbReference type="InterPro" id="IPR002035">
    <property type="entry name" value="VWF_A"/>
</dbReference>
<dbReference type="GO" id="GO:0006508">
    <property type="term" value="P:proteolysis"/>
    <property type="evidence" value="ECO:0007669"/>
    <property type="project" value="UniProtKB-KW"/>
</dbReference>
<keyword evidence="15" id="KW-0325">Glycoprotein</keyword>
<dbReference type="SMART" id="SM00032">
    <property type="entry name" value="CCP"/>
    <property type="match status" value="3"/>
</dbReference>
<sequence length="803" mass="89500">MGNHISNKQLQLQVTSGTLRVVSAHKQERMMGCFRWILWMGLVLICRVSLQESDYYYEDFEEPTNCSVVEKIKGGHVTYSQGGLPGSLLTYHCGPGQYPSPVSSRLCGDDGEWSPMRLASGRLASSASCKNILCPGQLQLDNGDFWPRNQWFRVGMTQSFSCQDGFSLYGSPERNCTVSGDWTGSPPICDNHGDVCDDPGIPPGAERSGGQFDRGDKITYQCQAGLTLLGSAERVCMEQREWSGSAPRCQGPNTFDSPSDVAAAMAGSLAGMMDVVSPDFKKQEEDISFGRTIRVGEVSRIHIYVLLDTSGSIKKKDFNLSREATIALISKLDSYDIQLNFHVVSFASEAKVIVDIKDTDISSSADEVISYLKDFNYNSHGQKTGTNLYSALQVVRERISFFKEQKGSAFNETQNIIILETDGYSNTGTKPQIALAQIRELLGYGNSLQDHTSERMLDVYVFGVGAKVNKEELNSLASKKSGEQHVFVLKDYQVLGEVFNSIISDKSVTMCGIAQEDISEKAKKDTTVAYTRPWHVILTSPEWGITKYCSGSIVSQQWVLTAAHCFNRFFGGYIPKEVTIEHGAGRVNVENVTIHSNYNTNALKHRNVSEFFDYDVALVKTKEPIPLSWKARPICLPCTVAASRALKRINSTCEEHRQELLAHKETTAFFIHKKSERKQTHIHIDSQRPGCVEKARQTLREPTNVTLDEYVPDRFLCSGGTEGYQDAVTCKGDSGGSLFLQKRKRYFQVGLVSWGITNICDPNNQLSKAPPDARDFHIDLFKITPWLKQHTGREIQFLPEIKP</sequence>
<comment type="subcellular location">
    <subcellularLocation>
        <location evidence="3">Cell surface</location>
    </subcellularLocation>
    <subcellularLocation>
        <location evidence="4">Secreted</location>
    </subcellularLocation>
</comment>
<keyword evidence="10" id="KW-0677">Repeat</keyword>
<dbReference type="SMART" id="SM00327">
    <property type="entry name" value="VWA"/>
    <property type="match status" value="1"/>
</dbReference>
<dbReference type="AlphaFoldDB" id="A0A3B3D5N6"/>
<dbReference type="Gene3D" id="2.10.70.10">
    <property type="entry name" value="Complement Module, domain 1"/>
    <property type="match status" value="3"/>
</dbReference>
<evidence type="ECO:0000256" key="10">
    <source>
        <dbReference type="ARBA" id="ARBA00022737"/>
    </source>
</evidence>
<dbReference type="InterPro" id="IPR036465">
    <property type="entry name" value="vWFA_dom_sf"/>
</dbReference>
<evidence type="ECO:0000256" key="8">
    <source>
        <dbReference type="ARBA" id="ARBA00022670"/>
    </source>
</evidence>
<keyword evidence="5" id="KW-0964">Secreted</keyword>
<dbReference type="Pfam" id="PF00084">
    <property type="entry name" value="Sushi"/>
    <property type="match status" value="3"/>
</dbReference>
<evidence type="ECO:0000256" key="15">
    <source>
        <dbReference type="ARBA" id="ARBA00023180"/>
    </source>
</evidence>
<evidence type="ECO:0000313" key="23">
    <source>
        <dbReference type="Proteomes" id="UP000261560"/>
    </source>
</evidence>
<evidence type="ECO:0000256" key="9">
    <source>
        <dbReference type="ARBA" id="ARBA00022729"/>
    </source>
</evidence>
<reference evidence="22" key="1">
    <citation type="submission" date="2025-08" db="UniProtKB">
        <authorList>
            <consortium name="Ensembl"/>
        </authorList>
    </citation>
    <scope>IDENTIFICATION</scope>
</reference>
<dbReference type="PROSITE" id="PS00134">
    <property type="entry name" value="TRYPSIN_HIS"/>
    <property type="match status" value="1"/>
</dbReference>
<dbReference type="Pfam" id="PF00092">
    <property type="entry name" value="VWA"/>
    <property type="match status" value="1"/>
</dbReference>
<dbReference type="InterPro" id="IPR000436">
    <property type="entry name" value="Sushi_SCR_CCP_dom"/>
</dbReference>
<evidence type="ECO:0000259" key="19">
    <source>
        <dbReference type="PROSITE" id="PS50234"/>
    </source>
</evidence>
<evidence type="ECO:0000256" key="18">
    <source>
        <dbReference type="PROSITE-ProRule" id="PRU00302"/>
    </source>
</evidence>